<gene>
    <name evidence="10" type="primary">mptB</name>
    <name evidence="10" type="ORF">ACFO3J_21850</name>
</gene>
<feature type="transmembrane region" description="Helical" evidence="9">
    <location>
        <begin position="215"/>
        <end position="237"/>
    </location>
</feature>
<evidence type="ECO:0000256" key="8">
    <source>
        <dbReference type="SAM" id="MobiDB-lite"/>
    </source>
</evidence>
<name>A0ABV8HSY7_9ACTN</name>
<evidence type="ECO:0000313" key="10">
    <source>
        <dbReference type="EMBL" id="MFC4034097.1"/>
    </source>
</evidence>
<dbReference type="Pfam" id="PF26314">
    <property type="entry name" value="MptA_B_family"/>
    <property type="match status" value="1"/>
</dbReference>
<dbReference type="RefSeq" id="WP_386431662.1">
    <property type="nucleotide sequence ID" value="NZ_JBHSBB010000014.1"/>
</dbReference>
<evidence type="ECO:0000256" key="1">
    <source>
        <dbReference type="ARBA" id="ARBA00004141"/>
    </source>
</evidence>
<dbReference type="InterPro" id="IPR049829">
    <property type="entry name" value="MptA/B-like"/>
</dbReference>
<keyword evidence="5 9" id="KW-1133">Transmembrane helix</keyword>
<evidence type="ECO:0000256" key="3">
    <source>
        <dbReference type="ARBA" id="ARBA00022679"/>
    </source>
</evidence>
<evidence type="ECO:0000256" key="7">
    <source>
        <dbReference type="ARBA" id="ARBA00043987"/>
    </source>
</evidence>
<proteinExistence type="inferred from homology"/>
<accession>A0ABV8HSY7</accession>
<feature type="transmembrane region" description="Helical" evidence="9">
    <location>
        <begin position="392"/>
        <end position="414"/>
    </location>
</feature>
<evidence type="ECO:0000256" key="4">
    <source>
        <dbReference type="ARBA" id="ARBA00022692"/>
    </source>
</evidence>
<dbReference type="NCBIfam" id="NF038066">
    <property type="entry name" value="MptB"/>
    <property type="match status" value="1"/>
</dbReference>
<keyword evidence="3" id="KW-0808">Transferase</keyword>
<feature type="transmembrane region" description="Helical" evidence="9">
    <location>
        <begin position="361"/>
        <end position="380"/>
    </location>
</feature>
<feature type="transmembrane region" description="Helical" evidence="9">
    <location>
        <begin position="181"/>
        <end position="203"/>
    </location>
</feature>
<comment type="caution">
    <text evidence="10">The sequence shown here is derived from an EMBL/GenBank/DDBJ whole genome shotgun (WGS) entry which is preliminary data.</text>
</comment>
<keyword evidence="2 10" id="KW-0328">Glycosyltransferase</keyword>
<evidence type="ECO:0000256" key="9">
    <source>
        <dbReference type="SAM" id="Phobius"/>
    </source>
</evidence>
<feature type="transmembrane region" description="Helical" evidence="9">
    <location>
        <begin position="292"/>
        <end position="314"/>
    </location>
</feature>
<reference evidence="11" key="1">
    <citation type="journal article" date="2019" name="Int. J. Syst. Evol. Microbiol.">
        <title>The Global Catalogue of Microorganisms (GCM) 10K type strain sequencing project: providing services to taxonomists for standard genome sequencing and annotation.</title>
        <authorList>
            <consortium name="The Broad Institute Genomics Platform"/>
            <consortium name="The Broad Institute Genome Sequencing Center for Infectious Disease"/>
            <person name="Wu L."/>
            <person name="Ma J."/>
        </authorList>
    </citation>
    <scope>NUCLEOTIDE SEQUENCE [LARGE SCALE GENOMIC DNA]</scope>
    <source>
        <strain evidence="11">CGMCC 4.7237</strain>
    </source>
</reference>
<protein>
    <submittedName>
        <fullName evidence="10">Polyprenol phosphomannose-dependent alpha 1,6 mannosyltransferase MptB</fullName>
    </submittedName>
</protein>
<evidence type="ECO:0000313" key="11">
    <source>
        <dbReference type="Proteomes" id="UP001595765"/>
    </source>
</evidence>
<sequence length="535" mass="56243">MDDSPEIRGAETLKAASDEALRHRWLGAGGAVALSLASGWAGALPVYHPLSHWFAPQSAQTLAAAVVGYAGLIVLVTSWWRLGQLSASGSAVSPREMLVTLWWWAAPLALGAPMFSRDVYSYVAQGAMAARGWDVYAGGPSVLPGPISAGVDWLWRDTPAPYGPVFVWLAAQVLRVTGEHVFAALVGMRLLAVSGFALVVWAVRRLAAAAGVCEASALWLAVLNPLVLVHLVGGAHNDAVMLGLMLSGLVLARSGRLAWGAVLITLAMLVKVPAGFALLFLIPEQFGGRSGLLRRAAVVATTSAATVVVATWVLGYGYGWLSALSTPADSPGVLSLTADLGNVLGALVEPLGLAAPHTVEAATRLAGVAGALIAMPFWLWRMPRLGPERALGVALLTVVVLAPAVQPWYFLWGLLPIAVTAPGGRARTRLAAGSIALVFVVFLRGQAPGAAYAACCFTGAAVALVTLYRFDPVAGSTWRLALTHRRSISPPLPLPLLPPPPSRPGERDRYPSPSFLGSRRPTGYIRRLRRPARDA</sequence>
<feature type="transmembrane region" description="Helical" evidence="9">
    <location>
        <begin position="97"/>
        <end position="115"/>
    </location>
</feature>
<organism evidence="10 11">
    <name type="scientific">Streptomyces polygonati</name>
    <dbReference type="NCBI Taxonomy" id="1617087"/>
    <lineage>
        <taxon>Bacteria</taxon>
        <taxon>Bacillati</taxon>
        <taxon>Actinomycetota</taxon>
        <taxon>Actinomycetes</taxon>
        <taxon>Kitasatosporales</taxon>
        <taxon>Streptomycetaceae</taxon>
        <taxon>Streptomyces</taxon>
    </lineage>
</organism>
<feature type="transmembrane region" description="Helical" evidence="9">
    <location>
        <begin position="25"/>
        <end position="47"/>
    </location>
</feature>
<comment type="similarity">
    <text evidence="7">Belongs to the MptA/B family.</text>
</comment>
<feature type="transmembrane region" description="Helical" evidence="9">
    <location>
        <begin position="59"/>
        <end position="76"/>
    </location>
</feature>
<evidence type="ECO:0000256" key="2">
    <source>
        <dbReference type="ARBA" id="ARBA00022676"/>
    </source>
</evidence>
<dbReference type="EMBL" id="JBHSBB010000014">
    <property type="protein sequence ID" value="MFC4034097.1"/>
    <property type="molecule type" value="Genomic_DNA"/>
</dbReference>
<keyword evidence="4 9" id="KW-0812">Transmembrane</keyword>
<keyword evidence="11" id="KW-1185">Reference proteome</keyword>
<evidence type="ECO:0000256" key="5">
    <source>
        <dbReference type="ARBA" id="ARBA00022989"/>
    </source>
</evidence>
<feature type="compositionally biased region" description="Pro residues" evidence="8">
    <location>
        <begin position="492"/>
        <end position="503"/>
    </location>
</feature>
<feature type="transmembrane region" description="Helical" evidence="9">
    <location>
        <begin position="450"/>
        <end position="470"/>
    </location>
</feature>
<dbReference type="GO" id="GO:0016757">
    <property type="term" value="F:glycosyltransferase activity"/>
    <property type="evidence" value="ECO:0007669"/>
    <property type="project" value="UniProtKB-KW"/>
</dbReference>
<feature type="region of interest" description="Disordered" evidence="8">
    <location>
        <begin position="492"/>
        <end position="522"/>
    </location>
</feature>
<feature type="transmembrane region" description="Helical" evidence="9">
    <location>
        <begin position="257"/>
        <end position="280"/>
    </location>
</feature>
<evidence type="ECO:0000256" key="6">
    <source>
        <dbReference type="ARBA" id="ARBA00023136"/>
    </source>
</evidence>
<comment type="subcellular location">
    <subcellularLocation>
        <location evidence="1">Membrane</location>
        <topology evidence="1">Multi-pass membrane protein</topology>
    </subcellularLocation>
</comment>
<keyword evidence="6 9" id="KW-0472">Membrane</keyword>
<dbReference type="Proteomes" id="UP001595765">
    <property type="component" value="Unassembled WGS sequence"/>
</dbReference>